<keyword evidence="5 8" id="KW-0560">Oxidoreductase</keyword>
<dbReference type="InterPro" id="IPR017597">
    <property type="entry name" value="Pyrv_DH_E1_asu_subgrp-y"/>
</dbReference>
<evidence type="ECO:0000313" key="11">
    <source>
        <dbReference type="Proteomes" id="UP001060414"/>
    </source>
</evidence>
<dbReference type="EC" id="1.2.4.1" evidence="3 8"/>
<evidence type="ECO:0000256" key="3">
    <source>
        <dbReference type="ARBA" id="ARBA00012281"/>
    </source>
</evidence>
<evidence type="ECO:0000256" key="8">
    <source>
        <dbReference type="RuleBase" id="RU361139"/>
    </source>
</evidence>
<comment type="subunit">
    <text evidence="2 8">Heterodimer of an alpha and a beta chain.</text>
</comment>
<evidence type="ECO:0000256" key="5">
    <source>
        <dbReference type="ARBA" id="ARBA00023002"/>
    </source>
</evidence>
<evidence type="ECO:0000256" key="1">
    <source>
        <dbReference type="ARBA" id="ARBA00001964"/>
    </source>
</evidence>
<accession>A0ABY5ZPB7</accession>
<dbReference type="NCBIfam" id="TIGR03182">
    <property type="entry name" value="PDH_E1_alph_y"/>
    <property type="match status" value="1"/>
</dbReference>
<comment type="function">
    <text evidence="8">The pyruvate dehydrogenase complex catalyzes the overall conversion of pyruvate to acetyl-CoA and CO(2).</text>
</comment>
<organism evidence="10 11">
    <name type="scientific">Geoalkalibacter halelectricus</name>
    <dbReference type="NCBI Taxonomy" id="2847045"/>
    <lineage>
        <taxon>Bacteria</taxon>
        <taxon>Pseudomonadati</taxon>
        <taxon>Thermodesulfobacteriota</taxon>
        <taxon>Desulfuromonadia</taxon>
        <taxon>Desulfuromonadales</taxon>
        <taxon>Geoalkalibacteraceae</taxon>
        <taxon>Geoalkalibacter</taxon>
    </lineage>
</organism>
<evidence type="ECO:0000313" key="10">
    <source>
        <dbReference type="EMBL" id="UWZ80913.1"/>
    </source>
</evidence>
<keyword evidence="7 8" id="KW-0670">Pyruvate</keyword>
<feature type="domain" description="Dehydrogenase E1 component" evidence="9">
    <location>
        <begin position="20"/>
        <end position="317"/>
    </location>
</feature>
<protein>
    <recommendedName>
        <fullName evidence="4 8">Pyruvate dehydrogenase E1 component subunit alpha</fullName>
        <ecNumber evidence="3 8">1.2.4.1</ecNumber>
    </recommendedName>
</protein>
<proteinExistence type="predicted"/>
<gene>
    <name evidence="8 10" type="primary">pdhA</name>
    <name evidence="10" type="ORF">L9S41_05785</name>
</gene>
<evidence type="ECO:0000256" key="6">
    <source>
        <dbReference type="ARBA" id="ARBA00023052"/>
    </source>
</evidence>
<keyword evidence="11" id="KW-1185">Reference proteome</keyword>
<dbReference type="InterPro" id="IPR050642">
    <property type="entry name" value="PDH_E1_Alpha_Subunit"/>
</dbReference>
<dbReference type="InterPro" id="IPR001017">
    <property type="entry name" value="DH_E1"/>
</dbReference>
<dbReference type="InterPro" id="IPR029061">
    <property type="entry name" value="THDP-binding"/>
</dbReference>
<dbReference type="Gene3D" id="3.40.50.970">
    <property type="match status" value="1"/>
</dbReference>
<dbReference type="RefSeq" id="WP_260749279.1">
    <property type="nucleotide sequence ID" value="NZ_CP092109.1"/>
</dbReference>
<evidence type="ECO:0000256" key="2">
    <source>
        <dbReference type="ARBA" id="ARBA00011870"/>
    </source>
</evidence>
<dbReference type="PANTHER" id="PTHR11516">
    <property type="entry name" value="PYRUVATE DEHYDROGENASE E1 COMPONENT, ALPHA SUBUNIT BACTERIAL AND ORGANELLAR"/>
    <property type="match status" value="1"/>
</dbReference>
<reference evidence="10" key="1">
    <citation type="journal article" date="2022" name="Environ. Microbiol.">
        <title>Geoalkalibacter halelectricus SAP #1 sp. nov. possessing extracellular electron transfer and mineral#reducing capabilities from a haloalkaline environment.</title>
        <authorList>
            <person name="Yadav S."/>
            <person name="Singh R."/>
            <person name="Sundharam S.S."/>
            <person name="Chaudhary S."/>
            <person name="Krishnamurthi S."/>
            <person name="Patil S.A."/>
        </authorList>
    </citation>
    <scope>NUCLEOTIDE SEQUENCE</scope>
    <source>
        <strain evidence="10">SAP-1</strain>
    </source>
</reference>
<dbReference type="Pfam" id="PF00676">
    <property type="entry name" value="E1_dh"/>
    <property type="match status" value="1"/>
</dbReference>
<comment type="cofactor">
    <cofactor evidence="1 8">
        <name>thiamine diphosphate</name>
        <dbReference type="ChEBI" id="CHEBI:58937"/>
    </cofactor>
</comment>
<dbReference type="EMBL" id="CP092109">
    <property type="protein sequence ID" value="UWZ80913.1"/>
    <property type="molecule type" value="Genomic_DNA"/>
</dbReference>
<comment type="catalytic activity">
    <reaction evidence="8">
        <text>N(6)-[(R)-lipoyl]-L-lysyl-[protein] + pyruvate + H(+) = N(6)-[(R)-S(8)-acetyldihydrolipoyl]-L-lysyl-[protein] + CO2</text>
        <dbReference type="Rhea" id="RHEA:19189"/>
        <dbReference type="Rhea" id="RHEA-COMP:10474"/>
        <dbReference type="Rhea" id="RHEA-COMP:10478"/>
        <dbReference type="ChEBI" id="CHEBI:15361"/>
        <dbReference type="ChEBI" id="CHEBI:15378"/>
        <dbReference type="ChEBI" id="CHEBI:16526"/>
        <dbReference type="ChEBI" id="CHEBI:83099"/>
        <dbReference type="ChEBI" id="CHEBI:83111"/>
        <dbReference type="EC" id="1.2.4.1"/>
    </reaction>
</comment>
<dbReference type="PANTHER" id="PTHR11516:SF60">
    <property type="entry name" value="PYRUVATE DEHYDROGENASE E1 COMPONENT SUBUNIT ALPHA"/>
    <property type="match status" value="1"/>
</dbReference>
<evidence type="ECO:0000256" key="4">
    <source>
        <dbReference type="ARBA" id="ARBA00014159"/>
    </source>
</evidence>
<dbReference type="SUPFAM" id="SSF52518">
    <property type="entry name" value="Thiamin diphosphate-binding fold (THDP-binding)"/>
    <property type="match status" value="1"/>
</dbReference>
<dbReference type="Proteomes" id="UP001060414">
    <property type="component" value="Chromosome"/>
</dbReference>
<sequence>MKDKKEATQLQTQELLAMYRDMVRIREFEEACPSLYSQGKMGGFLHLYSGQEAVGVGVAHAIHKDDYMIAAYREHGLILAKGTPPGPVMAELFGKATGVSRGKGGSMHMFDPELRFMGGYGIVGGHLPLAVGMGYAIQYQQKDEVVVCLFGDGATNQGVFHEAMNLAALYQVPVVFVCENNMYGIGTAVGRASAVEQLYKKSCAYETPGVKVDGMDVLKVYEEVRQAVHRARAGEGPTYIEALTYRFRGHSISDPGTYRSEQEKKLWKERDPIPNFGRWLVAEGKASEDELKKIDAEEKQLIEEAIRFAEESPDPGPEELWTDVYVQS</sequence>
<keyword evidence="6 8" id="KW-0786">Thiamine pyrophosphate</keyword>
<evidence type="ECO:0000256" key="7">
    <source>
        <dbReference type="ARBA" id="ARBA00023317"/>
    </source>
</evidence>
<name>A0ABY5ZPB7_9BACT</name>
<dbReference type="CDD" id="cd02000">
    <property type="entry name" value="TPP_E1_PDC_ADC_BCADC"/>
    <property type="match status" value="1"/>
</dbReference>
<evidence type="ECO:0000259" key="9">
    <source>
        <dbReference type="Pfam" id="PF00676"/>
    </source>
</evidence>